<keyword evidence="2 4" id="KW-0863">Zinc-finger</keyword>
<evidence type="ECO:0000256" key="2">
    <source>
        <dbReference type="ARBA" id="ARBA00022771"/>
    </source>
</evidence>
<dbReference type="EMBL" id="SSTE01018396">
    <property type="protein sequence ID" value="KAA0039601.1"/>
    <property type="molecule type" value="Genomic_DNA"/>
</dbReference>
<sequence>MNAVDDIQEHDPIIVPMVTDNTKLYTGMICENKEMMQHMVKCFAIKSHAPYEVVESTLTKWVIRCKKSNECCKWRLRAIMKKSHGLFEITKLSNQHTCFYSELSQSHVQLDSSMLAREFFESVREKPSISVASLQSMIKEKFGYHVSYRRAWDAFVVVEEESADSWGWFLRHLKQIVTHDEVCLVSDRHAGIISAVNNLDNGWAEVNCHHRFCLRHVVSNFYKSYKFTPLKNYAYRVGCQFQIRKFDKAIQDLMRINSRCMSFFYDIPIKKWTQAHDGGFQYGWMTTNLSECMNGVFKGARMLSINAIAQITFFKCVSYLKRREEIKVVLERRDKYTGYALEKILKWSVRSSKHEVQSYDRSEGIFHVKTGRHELNSKEGNIQILRLSASERYCSCNKWQAFGIPCSHFMAVCSRFNMNYEDFVEDYYKILTYVACYAPQFQPVPHEDYWITPTSMPVLLSDPSLLRKSGRSKSSRYHNEMDWTEQSAQQRCSFCSQLGHNRWRCTLLRRQAPDS</sequence>
<dbReference type="GO" id="GO:0008270">
    <property type="term" value="F:zinc ion binding"/>
    <property type="evidence" value="ECO:0007669"/>
    <property type="project" value="UniProtKB-KW"/>
</dbReference>
<comment type="caution">
    <text evidence="6">The sequence shown here is derived from an EMBL/GenBank/DDBJ whole genome shotgun (WGS) entry which is preliminary data.</text>
</comment>
<name>A0A5A7TD93_CUCMM</name>
<dbReference type="PROSITE" id="PS50966">
    <property type="entry name" value="ZF_SWIM"/>
    <property type="match status" value="1"/>
</dbReference>
<protein>
    <recommendedName>
        <fullName evidence="5">SWIM-type domain-containing protein</fullName>
    </recommendedName>
</protein>
<organism evidence="6 7">
    <name type="scientific">Cucumis melo var. makuwa</name>
    <name type="common">Oriental melon</name>
    <dbReference type="NCBI Taxonomy" id="1194695"/>
    <lineage>
        <taxon>Eukaryota</taxon>
        <taxon>Viridiplantae</taxon>
        <taxon>Streptophyta</taxon>
        <taxon>Embryophyta</taxon>
        <taxon>Tracheophyta</taxon>
        <taxon>Spermatophyta</taxon>
        <taxon>Magnoliopsida</taxon>
        <taxon>eudicotyledons</taxon>
        <taxon>Gunneridae</taxon>
        <taxon>Pentapetalae</taxon>
        <taxon>rosids</taxon>
        <taxon>fabids</taxon>
        <taxon>Cucurbitales</taxon>
        <taxon>Cucurbitaceae</taxon>
        <taxon>Benincaseae</taxon>
        <taxon>Cucumis</taxon>
    </lineage>
</organism>
<dbReference type="STRING" id="1194695.A0A5A7TD93"/>
<dbReference type="AlphaFoldDB" id="A0A5A7TD93"/>
<dbReference type="Pfam" id="PF10551">
    <property type="entry name" value="MULE"/>
    <property type="match status" value="1"/>
</dbReference>
<evidence type="ECO:0000313" key="7">
    <source>
        <dbReference type="Proteomes" id="UP000321393"/>
    </source>
</evidence>
<evidence type="ECO:0000256" key="3">
    <source>
        <dbReference type="ARBA" id="ARBA00022833"/>
    </source>
</evidence>
<dbReference type="PANTHER" id="PTHR31973:SF195">
    <property type="entry name" value="MUDR FAMILY TRANSPOSASE"/>
    <property type="match status" value="1"/>
</dbReference>
<keyword evidence="1" id="KW-0479">Metal-binding</keyword>
<dbReference type="InterPro" id="IPR007527">
    <property type="entry name" value="Znf_SWIM"/>
</dbReference>
<dbReference type="InterPro" id="IPR018289">
    <property type="entry name" value="MULE_transposase_dom"/>
</dbReference>
<evidence type="ECO:0000259" key="5">
    <source>
        <dbReference type="PROSITE" id="PS50966"/>
    </source>
</evidence>
<gene>
    <name evidence="6" type="ORF">E6C27_scaffold744G00780</name>
</gene>
<feature type="domain" description="SWIM-type" evidence="5">
    <location>
        <begin position="385"/>
        <end position="417"/>
    </location>
</feature>
<dbReference type="OrthoDB" id="1747431at2759"/>
<accession>A0A5A7TD93</accession>
<dbReference type="Pfam" id="PF04434">
    <property type="entry name" value="SWIM"/>
    <property type="match status" value="1"/>
</dbReference>
<dbReference type="Proteomes" id="UP000321393">
    <property type="component" value="Unassembled WGS sequence"/>
</dbReference>
<evidence type="ECO:0000256" key="4">
    <source>
        <dbReference type="PROSITE-ProRule" id="PRU00325"/>
    </source>
</evidence>
<evidence type="ECO:0000256" key="1">
    <source>
        <dbReference type="ARBA" id="ARBA00022723"/>
    </source>
</evidence>
<dbReference type="SMART" id="SM00575">
    <property type="entry name" value="ZnF_PMZ"/>
    <property type="match status" value="1"/>
</dbReference>
<dbReference type="InterPro" id="IPR006564">
    <property type="entry name" value="Znf_PMZ"/>
</dbReference>
<evidence type="ECO:0000313" key="6">
    <source>
        <dbReference type="EMBL" id="KAA0039601.1"/>
    </source>
</evidence>
<dbReference type="PANTHER" id="PTHR31973">
    <property type="entry name" value="POLYPROTEIN, PUTATIVE-RELATED"/>
    <property type="match status" value="1"/>
</dbReference>
<reference evidence="6 7" key="1">
    <citation type="submission" date="2019-08" db="EMBL/GenBank/DDBJ databases">
        <title>Draft genome sequences of two oriental melons (Cucumis melo L. var makuwa).</title>
        <authorList>
            <person name="Kwon S.-Y."/>
        </authorList>
    </citation>
    <scope>NUCLEOTIDE SEQUENCE [LARGE SCALE GENOMIC DNA]</scope>
    <source>
        <strain evidence="7">cv. SW 3</strain>
        <tissue evidence="6">Leaf</tissue>
    </source>
</reference>
<keyword evidence="3" id="KW-0862">Zinc</keyword>
<proteinExistence type="predicted"/>